<protein>
    <submittedName>
        <fullName evidence="2">Uncharacterized protein</fullName>
    </submittedName>
</protein>
<gene>
    <name evidence="2" type="ORF">CEXT_155741</name>
</gene>
<feature type="region of interest" description="Disordered" evidence="1">
    <location>
        <begin position="37"/>
        <end position="66"/>
    </location>
</feature>
<evidence type="ECO:0000256" key="1">
    <source>
        <dbReference type="SAM" id="MobiDB-lite"/>
    </source>
</evidence>
<sequence>MCLCCRAGSTKARHCHRRGPRLRSTFSSPLQEKKKNTLFSEEVPPYPQKNLSVNDTGGRGWNTDLSPEASHWVRGLETSNMFSKRGLETSNMFSKRGLETSNMFSKRGLETSNMINKSVNSLFYMNRKSAI</sequence>
<evidence type="ECO:0000313" key="2">
    <source>
        <dbReference type="EMBL" id="GIY41376.1"/>
    </source>
</evidence>
<comment type="caution">
    <text evidence="2">The sequence shown here is derived from an EMBL/GenBank/DDBJ whole genome shotgun (WGS) entry which is preliminary data.</text>
</comment>
<dbReference type="EMBL" id="BPLR01010712">
    <property type="protein sequence ID" value="GIY41376.1"/>
    <property type="molecule type" value="Genomic_DNA"/>
</dbReference>
<evidence type="ECO:0000313" key="3">
    <source>
        <dbReference type="Proteomes" id="UP001054945"/>
    </source>
</evidence>
<organism evidence="2 3">
    <name type="scientific">Caerostris extrusa</name>
    <name type="common">Bark spider</name>
    <name type="synonym">Caerostris bankana</name>
    <dbReference type="NCBI Taxonomy" id="172846"/>
    <lineage>
        <taxon>Eukaryota</taxon>
        <taxon>Metazoa</taxon>
        <taxon>Ecdysozoa</taxon>
        <taxon>Arthropoda</taxon>
        <taxon>Chelicerata</taxon>
        <taxon>Arachnida</taxon>
        <taxon>Araneae</taxon>
        <taxon>Araneomorphae</taxon>
        <taxon>Entelegynae</taxon>
        <taxon>Araneoidea</taxon>
        <taxon>Araneidae</taxon>
        <taxon>Caerostris</taxon>
    </lineage>
</organism>
<dbReference type="AlphaFoldDB" id="A0AAV4T7C6"/>
<name>A0AAV4T7C6_CAEEX</name>
<keyword evidence="3" id="KW-1185">Reference proteome</keyword>
<accession>A0AAV4T7C6</accession>
<proteinExistence type="predicted"/>
<dbReference type="Proteomes" id="UP001054945">
    <property type="component" value="Unassembled WGS sequence"/>
</dbReference>
<reference evidence="2 3" key="1">
    <citation type="submission" date="2021-06" db="EMBL/GenBank/DDBJ databases">
        <title>Caerostris extrusa draft genome.</title>
        <authorList>
            <person name="Kono N."/>
            <person name="Arakawa K."/>
        </authorList>
    </citation>
    <scope>NUCLEOTIDE SEQUENCE [LARGE SCALE GENOMIC DNA]</scope>
</reference>